<keyword evidence="3" id="KW-1185">Reference proteome</keyword>
<evidence type="ECO:0000313" key="2">
    <source>
        <dbReference type="EMBL" id="SPP28754.1"/>
    </source>
</evidence>
<gene>
    <name evidence="2" type="ORF">BTBSAS_30072</name>
    <name evidence="1" type="ORF">CNY62_02335</name>
</gene>
<evidence type="ECO:0000313" key="3">
    <source>
        <dbReference type="Proteomes" id="UP000243591"/>
    </source>
</evidence>
<accession>A0A1D2K4H5</accession>
<dbReference type="Proteomes" id="UP000243591">
    <property type="component" value="Chromosome"/>
</dbReference>
<dbReference type="KEGG" id="bths:CNY62_02335"/>
<dbReference type="STRING" id="2756.BFR44_01250"/>
<dbReference type="InterPro" id="IPR007920">
    <property type="entry name" value="UPF0223"/>
</dbReference>
<organism evidence="1 3">
    <name type="scientific">Brochothrix thermosphacta</name>
    <name type="common">Microbacterium thermosphactum</name>
    <dbReference type="NCBI Taxonomy" id="2756"/>
    <lineage>
        <taxon>Bacteria</taxon>
        <taxon>Bacillati</taxon>
        <taxon>Bacillota</taxon>
        <taxon>Bacilli</taxon>
        <taxon>Bacillales</taxon>
        <taxon>Listeriaceae</taxon>
        <taxon>Brochothrix</taxon>
    </lineage>
</organism>
<dbReference type="Gene3D" id="1.10.220.80">
    <property type="entry name" value="BH2638-like"/>
    <property type="match status" value="1"/>
</dbReference>
<dbReference type="NCBIfam" id="NF003353">
    <property type="entry name" value="PRK04387.1"/>
    <property type="match status" value="1"/>
</dbReference>
<name>A0A1D2K4H5_BROTH</name>
<dbReference type="PIRSF" id="PIRSF037260">
    <property type="entry name" value="UPF0223"/>
    <property type="match status" value="1"/>
</dbReference>
<dbReference type="RefSeq" id="WP_029092366.1">
    <property type="nucleotide sequence ID" value="NZ_CBCPHX010000003.1"/>
</dbReference>
<dbReference type="EMBL" id="OUNC01000023">
    <property type="protein sequence ID" value="SPP28754.1"/>
    <property type="molecule type" value="Genomic_DNA"/>
</dbReference>
<protein>
    <submittedName>
        <fullName evidence="1">Uncharacterized protein</fullName>
    </submittedName>
</protein>
<dbReference type="AlphaFoldDB" id="A0A1D2K4H5"/>
<dbReference type="Pfam" id="PF05256">
    <property type="entry name" value="UPF0223"/>
    <property type="match status" value="1"/>
</dbReference>
<dbReference type="GeneID" id="66538074"/>
<reference evidence="4" key="3">
    <citation type="submission" date="2018-04" db="EMBL/GenBank/DDBJ databases">
        <authorList>
            <person name="Illikoud N."/>
        </authorList>
    </citation>
    <scope>NUCLEOTIDE SEQUENCE [LARGE SCALE GENOMIC DNA]</scope>
</reference>
<evidence type="ECO:0000313" key="1">
    <source>
        <dbReference type="EMBL" id="ATF25322.1"/>
    </source>
</evidence>
<dbReference type="EMBL" id="CP023483">
    <property type="protein sequence ID" value="ATF25322.1"/>
    <property type="molecule type" value="Genomic_DNA"/>
</dbReference>
<dbReference type="Proteomes" id="UP000270190">
    <property type="component" value="Unassembled WGS sequence"/>
</dbReference>
<dbReference type="SUPFAM" id="SSF158504">
    <property type="entry name" value="BH2638-like"/>
    <property type="match status" value="1"/>
</dbReference>
<dbReference type="InterPro" id="IPR023324">
    <property type="entry name" value="BH2638-like_sf"/>
</dbReference>
<evidence type="ECO:0000313" key="4">
    <source>
        <dbReference type="Proteomes" id="UP000270190"/>
    </source>
</evidence>
<dbReference type="OrthoDB" id="1649074at2"/>
<reference evidence="1 3" key="1">
    <citation type="submission" date="2017-09" db="EMBL/GenBank/DDBJ databases">
        <title>Complete Genome Sequences of Two Strains of the Meat Spoilage Bacterium Brochothrix thermosphacta Isolated from Ground Chicken.</title>
        <authorList>
            <person name="Paoli G.C."/>
            <person name="Wijey C."/>
            <person name="Chen C.-Y."/>
            <person name="Nguyen L."/>
            <person name="Yan X."/>
            <person name="Irwin P.L."/>
        </authorList>
    </citation>
    <scope>NUCLEOTIDE SEQUENCE [LARGE SCALE GENOMIC DNA]</scope>
    <source>
        <strain evidence="1 3">BI</strain>
    </source>
</reference>
<proteinExistence type="predicted"/>
<sequence>MNNYSYPIDVAWTTNETIAVVEFLQKIESAYEKGIAVEDLQSAYKEFKKVVKSIGEEKRLGADFEKESGYSIYRTIQEMKSTTRKIVKM</sequence>
<reference evidence="2" key="2">
    <citation type="submission" date="2018-04" db="EMBL/GenBank/DDBJ databases">
        <authorList>
            <person name="Go L.Y."/>
            <person name="Mitchell J.A."/>
        </authorList>
    </citation>
    <scope>NUCLEOTIDE SEQUENCE</scope>
    <source>
        <strain evidence="2">BSAS1 3</strain>
    </source>
</reference>